<dbReference type="InterPro" id="IPR005631">
    <property type="entry name" value="SDH"/>
</dbReference>
<dbReference type="EMBL" id="UOFC01000008">
    <property type="protein sequence ID" value="VAW44476.1"/>
    <property type="molecule type" value="Genomic_DNA"/>
</dbReference>
<organism evidence="2">
    <name type="scientific">hydrothermal vent metagenome</name>
    <dbReference type="NCBI Taxonomy" id="652676"/>
    <lineage>
        <taxon>unclassified sequences</taxon>
        <taxon>metagenomes</taxon>
        <taxon>ecological metagenomes</taxon>
    </lineage>
</organism>
<keyword evidence="1" id="KW-0143">Chaperone</keyword>
<gene>
    <name evidence="2" type="ORF">MNBD_GAMMA03-1894</name>
</gene>
<reference evidence="2" key="1">
    <citation type="submission" date="2018-06" db="EMBL/GenBank/DDBJ databases">
        <authorList>
            <person name="Zhirakovskaya E."/>
        </authorList>
    </citation>
    <scope>NUCLEOTIDE SEQUENCE</scope>
</reference>
<proteinExistence type="predicted"/>
<sequence length="98" mass="11799">MSAKHLTGYEFDRWRKKSLFLAKRGNLESELLLAKYLNTLDKKINIEKAHLFRELLSENDQNLFRWLMTFDPKSPHETVQSPEKYLTLIQEIRKNYLN</sequence>
<dbReference type="SUPFAM" id="SSF109910">
    <property type="entry name" value="YgfY-like"/>
    <property type="match status" value="1"/>
</dbReference>
<dbReference type="InterPro" id="IPR036714">
    <property type="entry name" value="SDH_sf"/>
</dbReference>
<evidence type="ECO:0000256" key="1">
    <source>
        <dbReference type="ARBA" id="ARBA00023186"/>
    </source>
</evidence>
<evidence type="ECO:0000313" key="2">
    <source>
        <dbReference type="EMBL" id="VAW44476.1"/>
    </source>
</evidence>
<evidence type="ECO:0008006" key="3">
    <source>
        <dbReference type="Google" id="ProtNLM"/>
    </source>
</evidence>
<name>A0A3B0WJ19_9ZZZZ</name>
<dbReference type="Pfam" id="PF03937">
    <property type="entry name" value="Sdh5"/>
    <property type="match status" value="1"/>
</dbReference>
<protein>
    <recommendedName>
        <fullName evidence="3">Succinate dehydrogenase flavin-adding protein, antitoxin of CptAB toxin-antitoxin</fullName>
    </recommendedName>
</protein>
<dbReference type="AlphaFoldDB" id="A0A3B0WJ19"/>
<accession>A0A3B0WJ19</accession>
<dbReference type="Gene3D" id="1.10.150.250">
    <property type="entry name" value="Flavinator of succinate dehydrogenase"/>
    <property type="match status" value="1"/>
</dbReference>